<dbReference type="Proteomes" id="UP000315224">
    <property type="component" value="Unassembled WGS sequence"/>
</dbReference>
<gene>
    <name evidence="1" type="ORF">FH692_04860</name>
</gene>
<name>A0A540UW32_STRSU</name>
<dbReference type="AlphaFoldDB" id="A0A540UW32"/>
<comment type="caution">
    <text evidence="1">The sequence shown here is derived from an EMBL/GenBank/DDBJ whole genome shotgun (WGS) entry which is preliminary data.</text>
</comment>
<dbReference type="EMBL" id="VIEK01000006">
    <property type="protein sequence ID" value="TQE88702.1"/>
    <property type="molecule type" value="Genomic_DNA"/>
</dbReference>
<evidence type="ECO:0000313" key="2">
    <source>
        <dbReference type="Proteomes" id="UP000315224"/>
    </source>
</evidence>
<dbReference type="RefSeq" id="WP_141600193.1">
    <property type="nucleotide sequence ID" value="NZ_VIEK01000006.1"/>
</dbReference>
<protein>
    <submittedName>
        <fullName evidence="1">Uncharacterized protein</fullName>
    </submittedName>
</protein>
<accession>A0A540UW32</accession>
<evidence type="ECO:0000313" key="1">
    <source>
        <dbReference type="EMBL" id="TQE88702.1"/>
    </source>
</evidence>
<organism evidence="1 2">
    <name type="scientific">Streptococcus suis</name>
    <dbReference type="NCBI Taxonomy" id="1307"/>
    <lineage>
        <taxon>Bacteria</taxon>
        <taxon>Bacillati</taxon>
        <taxon>Bacillota</taxon>
        <taxon>Bacilli</taxon>
        <taxon>Lactobacillales</taxon>
        <taxon>Streptococcaceae</taxon>
        <taxon>Streptococcus</taxon>
    </lineage>
</organism>
<sequence>MNPSIDLLCQLTVEKKLTWKTIDKLLVNEIPYSIQFQHILPDKSFFTEINSKIFIVLYGEVRDFLSGRIKRGYYLKTLIDDTIENVDASEVDVVKLHTLITILNDFSNS</sequence>
<reference evidence="1 2" key="1">
    <citation type="submission" date="2019-06" db="EMBL/GenBank/DDBJ databases">
        <title>Comprehensive assessment of Oxford Nanopore MinION sequencing for bacterial characterization and routine diagnosis.</title>
        <authorList>
            <person name="Tan S."/>
            <person name="Dvorak C.M.T."/>
            <person name="Gebhart C."/>
            <person name="Estrada A."/>
            <person name="Marthaler D.G."/>
            <person name="Murtaugh M.P."/>
        </authorList>
    </citation>
    <scope>NUCLEOTIDE SEQUENCE [LARGE SCALE GENOMIC DNA]</scope>
    <source>
        <strain evidence="1 2">2017UMN1435.21</strain>
    </source>
</reference>
<proteinExistence type="predicted"/>